<evidence type="ECO:0000313" key="2">
    <source>
        <dbReference type="EMBL" id="KXS21118.1"/>
    </source>
</evidence>
<dbReference type="AlphaFoldDB" id="A0A139AWL3"/>
<dbReference type="InterPro" id="IPR052917">
    <property type="entry name" value="Stress-Dev_Protein"/>
</dbReference>
<sequence length="201" mass="22190">MLASSEDQPATAKDANLDTATTVGKKLDDLYQLIDGIDVCMFTTRSSSGELASRPMATQARIAGADLWFAANNLTNKFDDLSFDNHVNLGYFRQNNRDWVSVSGTATKVDDREMIRKLWNTNIATWFNDLGDNVHDGGPDDPRISLIFVQATSVHYAIQDRTTPLVLWELAKGAVTGNVPKVQAIRQLDASDLEAARRVDT</sequence>
<dbReference type="Proteomes" id="UP000070544">
    <property type="component" value="Unassembled WGS sequence"/>
</dbReference>
<dbReference type="PANTHER" id="PTHR34818">
    <property type="entry name" value="PROTEIN BLI-3"/>
    <property type="match status" value="1"/>
</dbReference>
<dbReference type="EMBL" id="KQ965733">
    <property type="protein sequence ID" value="KXS21118.1"/>
    <property type="molecule type" value="Genomic_DNA"/>
</dbReference>
<protein>
    <submittedName>
        <fullName evidence="2">Bli-3 protein</fullName>
    </submittedName>
</protein>
<feature type="domain" description="General stress protein FMN-binding split barrel" evidence="1">
    <location>
        <begin position="27"/>
        <end position="179"/>
    </location>
</feature>
<dbReference type="STRING" id="1344416.A0A139AWL3"/>
<gene>
    <name evidence="2" type="ORF">M427DRAFT_51396</name>
</gene>
<accession>A0A139AWL3</accession>
<evidence type="ECO:0000259" key="1">
    <source>
        <dbReference type="Pfam" id="PF16242"/>
    </source>
</evidence>
<dbReference type="SUPFAM" id="SSF50475">
    <property type="entry name" value="FMN-binding split barrel"/>
    <property type="match status" value="1"/>
</dbReference>
<dbReference type="OrthoDB" id="434253at2759"/>
<reference evidence="2 3" key="1">
    <citation type="journal article" date="2015" name="Genome Biol. Evol.">
        <title>Phylogenomic analyses indicate that early fungi evolved digesting cell walls of algal ancestors of land plants.</title>
        <authorList>
            <person name="Chang Y."/>
            <person name="Wang S."/>
            <person name="Sekimoto S."/>
            <person name="Aerts A.L."/>
            <person name="Choi C."/>
            <person name="Clum A."/>
            <person name="LaButti K.M."/>
            <person name="Lindquist E.A."/>
            <person name="Yee Ngan C."/>
            <person name="Ohm R.A."/>
            <person name="Salamov A.A."/>
            <person name="Grigoriev I.V."/>
            <person name="Spatafora J.W."/>
            <person name="Berbee M.L."/>
        </authorList>
    </citation>
    <scope>NUCLEOTIDE SEQUENCE [LARGE SCALE GENOMIC DNA]</scope>
    <source>
        <strain evidence="2 3">JEL478</strain>
    </source>
</reference>
<dbReference type="OMA" id="AKAWWDS"/>
<name>A0A139AWL3_GONPJ</name>
<evidence type="ECO:0000313" key="3">
    <source>
        <dbReference type="Proteomes" id="UP000070544"/>
    </source>
</evidence>
<proteinExistence type="predicted"/>
<dbReference type="InterPro" id="IPR012349">
    <property type="entry name" value="Split_barrel_FMN-bd"/>
</dbReference>
<dbReference type="PANTHER" id="PTHR34818:SF1">
    <property type="entry name" value="PROTEIN BLI-3"/>
    <property type="match status" value="1"/>
</dbReference>
<dbReference type="Pfam" id="PF16242">
    <property type="entry name" value="Pyrid_ox_like"/>
    <property type="match status" value="1"/>
</dbReference>
<feature type="non-terminal residue" evidence="2">
    <location>
        <position position="1"/>
    </location>
</feature>
<dbReference type="InterPro" id="IPR038725">
    <property type="entry name" value="YdaG_split_barrel_FMN-bd"/>
</dbReference>
<keyword evidence="3" id="KW-1185">Reference proteome</keyword>
<organism evidence="2 3">
    <name type="scientific">Gonapodya prolifera (strain JEL478)</name>
    <name type="common">Monoblepharis prolifera</name>
    <dbReference type="NCBI Taxonomy" id="1344416"/>
    <lineage>
        <taxon>Eukaryota</taxon>
        <taxon>Fungi</taxon>
        <taxon>Fungi incertae sedis</taxon>
        <taxon>Chytridiomycota</taxon>
        <taxon>Chytridiomycota incertae sedis</taxon>
        <taxon>Monoblepharidomycetes</taxon>
        <taxon>Monoblepharidales</taxon>
        <taxon>Gonapodyaceae</taxon>
        <taxon>Gonapodya</taxon>
    </lineage>
</organism>
<dbReference type="Gene3D" id="2.30.110.10">
    <property type="entry name" value="Electron Transport, Fmn-binding Protein, Chain A"/>
    <property type="match status" value="1"/>
</dbReference>